<dbReference type="InterPro" id="IPR003593">
    <property type="entry name" value="AAA+_ATPase"/>
</dbReference>
<evidence type="ECO:0000313" key="6">
    <source>
        <dbReference type="EMBL" id="MBC2593235.1"/>
    </source>
</evidence>
<dbReference type="EMBL" id="JACHVB010000012">
    <property type="protein sequence ID" value="MBC2593235.1"/>
    <property type="molecule type" value="Genomic_DNA"/>
</dbReference>
<dbReference type="GO" id="GO:0016887">
    <property type="term" value="F:ATP hydrolysis activity"/>
    <property type="evidence" value="ECO:0007669"/>
    <property type="project" value="InterPro"/>
</dbReference>
<dbReference type="InterPro" id="IPR027417">
    <property type="entry name" value="P-loop_NTPase"/>
</dbReference>
<comment type="similarity">
    <text evidence="1">Belongs to the ABC transporter superfamily.</text>
</comment>
<keyword evidence="4 6" id="KW-0067">ATP-binding</keyword>
<dbReference type="PROSITE" id="PS00211">
    <property type="entry name" value="ABC_TRANSPORTER_1"/>
    <property type="match status" value="1"/>
</dbReference>
<dbReference type="Pfam" id="PF00005">
    <property type="entry name" value="ABC_tran"/>
    <property type="match status" value="1"/>
</dbReference>
<proteinExistence type="inferred from homology"/>
<evidence type="ECO:0000259" key="5">
    <source>
        <dbReference type="PROSITE" id="PS50893"/>
    </source>
</evidence>
<evidence type="ECO:0000256" key="2">
    <source>
        <dbReference type="ARBA" id="ARBA00022448"/>
    </source>
</evidence>
<reference evidence="6 7" key="1">
    <citation type="submission" date="2020-07" db="EMBL/GenBank/DDBJ databases">
        <authorList>
            <person name="Feng X."/>
        </authorList>
    </citation>
    <scope>NUCLEOTIDE SEQUENCE [LARGE SCALE GENOMIC DNA]</scope>
    <source>
        <strain evidence="6 7">JCM31066</strain>
    </source>
</reference>
<gene>
    <name evidence="6" type="ORF">H5P28_03075</name>
</gene>
<keyword evidence="7" id="KW-1185">Reference proteome</keyword>
<dbReference type="RefSeq" id="WP_185674223.1">
    <property type="nucleotide sequence ID" value="NZ_JACHVB010000012.1"/>
</dbReference>
<feature type="domain" description="ABC transporter" evidence="5">
    <location>
        <begin position="22"/>
        <end position="254"/>
    </location>
</feature>
<comment type="caution">
    <text evidence="6">The sequence shown here is derived from an EMBL/GenBank/DDBJ whole genome shotgun (WGS) entry which is preliminary data.</text>
</comment>
<dbReference type="CDD" id="cd03235">
    <property type="entry name" value="ABC_Metallic_Cations"/>
    <property type="match status" value="1"/>
</dbReference>
<accession>A0A842HAA2</accession>
<dbReference type="SMART" id="SM00382">
    <property type="entry name" value="AAA"/>
    <property type="match status" value="1"/>
</dbReference>
<keyword evidence="3" id="KW-0547">Nucleotide-binding</keyword>
<dbReference type="InterPro" id="IPR017871">
    <property type="entry name" value="ABC_transporter-like_CS"/>
</dbReference>
<organism evidence="6 7">
    <name type="scientific">Ruficoccus amylovorans</name>
    <dbReference type="NCBI Taxonomy" id="1804625"/>
    <lineage>
        <taxon>Bacteria</taxon>
        <taxon>Pseudomonadati</taxon>
        <taxon>Verrucomicrobiota</taxon>
        <taxon>Opitutia</taxon>
        <taxon>Puniceicoccales</taxon>
        <taxon>Cerasicoccaceae</taxon>
        <taxon>Ruficoccus</taxon>
    </lineage>
</organism>
<keyword evidence="2" id="KW-0813">Transport</keyword>
<dbReference type="InterPro" id="IPR003439">
    <property type="entry name" value="ABC_transporter-like_ATP-bd"/>
</dbReference>
<evidence type="ECO:0000256" key="1">
    <source>
        <dbReference type="ARBA" id="ARBA00005417"/>
    </source>
</evidence>
<dbReference type="PROSITE" id="PS50893">
    <property type="entry name" value="ABC_TRANSPORTER_2"/>
    <property type="match status" value="1"/>
</dbReference>
<dbReference type="Gene3D" id="3.40.50.300">
    <property type="entry name" value="P-loop containing nucleotide triphosphate hydrolases"/>
    <property type="match status" value="1"/>
</dbReference>
<evidence type="ECO:0000256" key="3">
    <source>
        <dbReference type="ARBA" id="ARBA00022741"/>
    </source>
</evidence>
<dbReference type="AlphaFoldDB" id="A0A842HAA2"/>
<sequence length="270" mass="29515">MSKSEPQSVAYQAGKSAGPLPLSVRDLTVAYHRKPVIWDVDLQIPEGKLVGIVGPNGAGKSTLIKACLELIPSASGQVQIYGKPYKKQRSVVGYVPQRESVDWDFPVSALDVVAMGLYGRIGWFRPVGKSHKALARQALERVGIAHLADRQISQLSGGQQQRVFLARALAQDAQLYFMDEPFAAVDAATERAIVALLKELKTQGKTTLVVHHDLATVAQYFDWVVMLNMRVVAAGPTQEVFTQENLKKTYGGKLTLLAEAEHALSQLKVQ</sequence>
<dbReference type="Proteomes" id="UP000546464">
    <property type="component" value="Unassembled WGS sequence"/>
</dbReference>
<dbReference type="PANTHER" id="PTHR42734:SF5">
    <property type="entry name" value="IRON TRANSPORT SYSTEM ATP-BINDING PROTEIN HI_0361-RELATED"/>
    <property type="match status" value="1"/>
</dbReference>
<name>A0A842HAA2_9BACT</name>
<protein>
    <submittedName>
        <fullName evidence="6">Metal ABC transporter ATP-binding protein</fullName>
    </submittedName>
</protein>
<dbReference type="GO" id="GO:0005524">
    <property type="term" value="F:ATP binding"/>
    <property type="evidence" value="ECO:0007669"/>
    <property type="project" value="UniProtKB-KW"/>
</dbReference>
<evidence type="ECO:0000256" key="4">
    <source>
        <dbReference type="ARBA" id="ARBA00022840"/>
    </source>
</evidence>
<evidence type="ECO:0000313" key="7">
    <source>
        <dbReference type="Proteomes" id="UP000546464"/>
    </source>
</evidence>
<dbReference type="SUPFAM" id="SSF52540">
    <property type="entry name" value="P-loop containing nucleoside triphosphate hydrolases"/>
    <property type="match status" value="1"/>
</dbReference>
<dbReference type="PANTHER" id="PTHR42734">
    <property type="entry name" value="METAL TRANSPORT SYSTEM ATP-BINDING PROTEIN TM_0124-RELATED"/>
    <property type="match status" value="1"/>
</dbReference>
<dbReference type="InterPro" id="IPR050153">
    <property type="entry name" value="Metal_Ion_Import_ABC"/>
</dbReference>
<dbReference type="FunFam" id="3.40.50.300:FF:000134">
    <property type="entry name" value="Iron-enterobactin ABC transporter ATP-binding protein"/>
    <property type="match status" value="1"/>
</dbReference>